<comment type="caution">
    <text evidence="7">The sequence shown here is derived from an EMBL/GenBank/DDBJ whole genome shotgun (WGS) entry which is preliminary data.</text>
</comment>
<evidence type="ECO:0000256" key="3">
    <source>
        <dbReference type="ARBA" id="ARBA00023125"/>
    </source>
</evidence>
<keyword evidence="8" id="KW-1185">Reference proteome</keyword>
<evidence type="ECO:0000313" key="7">
    <source>
        <dbReference type="EMBL" id="KAF8714289.1"/>
    </source>
</evidence>
<dbReference type="SMART" id="SM00353">
    <property type="entry name" value="HLH"/>
    <property type="match status" value="1"/>
</dbReference>
<feature type="domain" description="BHLH" evidence="6">
    <location>
        <begin position="91"/>
        <end position="140"/>
    </location>
</feature>
<evidence type="ECO:0000259" key="6">
    <source>
        <dbReference type="PROSITE" id="PS50888"/>
    </source>
</evidence>
<dbReference type="GO" id="GO:0003677">
    <property type="term" value="F:DNA binding"/>
    <property type="evidence" value="ECO:0007669"/>
    <property type="project" value="UniProtKB-KW"/>
</dbReference>
<dbReference type="AlphaFoldDB" id="A0A835BWQ2"/>
<protein>
    <recommendedName>
        <fullName evidence="6">BHLH domain-containing protein</fullName>
    </recommendedName>
</protein>
<dbReference type="Gramene" id="Dexi5A01G0001800.1">
    <property type="protein sequence ID" value="Dexi5A01G0001800.1:cds"/>
    <property type="gene ID" value="Dexi5A01G0001800"/>
</dbReference>
<dbReference type="GO" id="GO:0046983">
    <property type="term" value="F:protein dimerization activity"/>
    <property type="evidence" value="ECO:0007669"/>
    <property type="project" value="InterPro"/>
</dbReference>
<sequence>MGSVPFSDAGLFDGVFYGGFDVGHGYGHGEYEYGLAGQQVVGASTPSPVVLDGGVTTEEVDVAAAADASAAELDAPPERKGDDRRSEKAAMALKSHSEAERRRRERINAHLATLRTMVPSNDKMDKAALLAEVITHVKKLKTSAARIRSQCDVPADDDDVTVELVAPGAATPSPSPSHGGGVLVKATLSCDDGADVYADVKSALRPLGLRVVGSEVTTLGGRVRFTFLMSSSPCGGGGNVSGGVADSVRQALQSVIDKANSALEFAPRTSLLNKRRRVSTFESSSSSS</sequence>
<dbReference type="PANTHER" id="PTHR45844:SF9">
    <property type="entry name" value="OS09G0463900 PROTEIN"/>
    <property type="match status" value="1"/>
</dbReference>
<gene>
    <name evidence="7" type="ORF">HU200_027748</name>
</gene>
<dbReference type="InterPro" id="IPR045847">
    <property type="entry name" value="AIG1-like"/>
</dbReference>
<evidence type="ECO:0000256" key="2">
    <source>
        <dbReference type="ARBA" id="ARBA00023015"/>
    </source>
</evidence>
<reference evidence="7" key="1">
    <citation type="submission" date="2020-07" db="EMBL/GenBank/DDBJ databases">
        <title>Genome sequence and genetic diversity analysis of an under-domesticated orphan crop, white fonio (Digitaria exilis).</title>
        <authorList>
            <person name="Bennetzen J.L."/>
            <person name="Chen S."/>
            <person name="Ma X."/>
            <person name="Wang X."/>
            <person name="Yssel A.E.J."/>
            <person name="Chaluvadi S.R."/>
            <person name="Johnson M."/>
            <person name="Gangashetty P."/>
            <person name="Hamidou F."/>
            <person name="Sanogo M.D."/>
            <person name="Zwaenepoel A."/>
            <person name="Wallace J."/>
            <person name="Van De Peer Y."/>
            <person name="Van Deynze A."/>
        </authorList>
    </citation>
    <scope>NUCLEOTIDE SEQUENCE</scope>
    <source>
        <tissue evidence="7">Leaves</tissue>
    </source>
</reference>
<accession>A0A835BWQ2</accession>
<keyword evidence="4" id="KW-0804">Transcription</keyword>
<name>A0A835BWQ2_9POAL</name>
<evidence type="ECO:0000256" key="4">
    <source>
        <dbReference type="ARBA" id="ARBA00023163"/>
    </source>
</evidence>
<dbReference type="GO" id="GO:0003700">
    <property type="term" value="F:DNA-binding transcription factor activity"/>
    <property type="evidence" value="ECO:0007669"/>
    <property type="project" value="InterPro"/>
</dbReference>
<evidence type="ECO:0000256" key="1">
    <source>
        <dbReference type="ARBA" id="ARBA00005510"/>
    </source>
</evidence>
<organism evidence="7 8">
    <name type="scientific">Digitaria exilis</name>
    <dbReference type="NCBI Taxonomy" id="1010633"/>
    <lineage>
        <taxon>Eukaryota</taxon>
        <taxon>Viridiplantae</taxon>
        <taxon>Streptophyta</taxon>
        <taxon>Embryophyta</taxon>
        <taxon>Tracheophyta</taxon>
        <taxon>Spermatophyta</taxon>
        <taxon>Magnoliopsida</taxon>
        <taxon>Liliopsida</taxon>
        <taxon>Poales</taxon>
        <taxon>Poaceae</taxon>
        <taxon>PACMAD clade</taxon>
        <taxon>Panicoideae</taxon>
        <taxon>Panicodae</taxon>
        <taxon>Paniceae</taxon>
        <taxon>Anthephorinae</taxon>
        <taxon>Digitaria</taxon>
    </lineage>
</organism>
<proteinExistence type="inferred from homology"/>
<dbReference type="OrthoDB" id="71302at2759"/>
<feature type="region of interest" description="Disordered" evidence="5">
    <location>
        <begin position="67"/>
        <end position="102"/>
    </location>
</feature>
<evidence type="ECO:0000313" key="8">
    <source>
        <dbReference type="Proteomes" id="UP000636709"/>
    </source>
</evidence>
<dbReference type="Pfam" id="PF00010">
    <property type="entry name" value="HLH"/>
    <property type="match status" value="1"/>
</dbReference>
<dbReference type="EMBL" id="JACEFO010001735">
    <property type="protein sequence ID" value="KAF8714289.1"/>
    <property type="molecule type" value="Genomic_DNA"/>
</dbReference>
<dbReference type="Gene3D" id="4.10.280.10">
    <property type="entry name" value="Helix-loop-helix DNA-binding domain"/>
    <property type="match status" value="1"/>
</dbReference>
<keyword evidence="2" id="KW-0805">Transcription regulation</keyword>
<dbReference type="InterPro" id="IPR036638">
    <property type="entry name" value="HLH_DNA-bd_sf"/>
</dbReference>
<comment type="similarity">
    <text evidence="1">Belongs to the bHLH protein family.</text>
</comment>
<dbReference type="PANTHER" id="PTHR45844">
    <property type="entry name" value="TRANSCRIPTION FACTOR BHLH30"/>
    <property type="match status" value="1"/>
</dbReference>
<dbReference type="InterPro" id="IPR011598">
    <property type="entry name" value="bHLH_dom"/>
</dbReference>
<feature type="compositionally biased region" description="Basic and acidic residues" evidence="5">
    <location>
        <begin position="76"/>
        <end position="88"/>
    </location>
</feature>
<dbReference type="SUPFAM" id="SSF47459">
    <property type="entry name" value="HLH, helix-loop-helix DNA-binding domain"/>
    <property type="match status" value="1"/>
</dbReference>
<dbReference type="PROSITE" id="PS50888">
    <property type="entry name" value="BHLH"/>
    <property type="match status" value="1"/>
</dbReference>
<dbReference type="Proteomes" id="UP000636709">
    <property type="component" value="Unassembled WGS sequence"/>
</dbReference>
<evidence type="ECO:0000256" key="5">
    <source>
        <dbReference type="SAM" id="MobiDB-lite"/>
    </source>
</evidence>
<keyword evidence="3" id="KW-0238">DNA-binding</keyword>